<evidence type="ECO:0000256" key="1">
    <source>
        <dbReference type="SAM" id="MobiDB-lite"/>
    </source>
</evidence>
<feature type="compositionally biased region" description="Low complexity" evidence="1">
    <location>
        <begin position="72"/>
        <end position="90"/>
    </location>
</feature>
<dbReference type="EMBL" id="CP086717">
    <property type="protein sequence ID" value="WOO82696.1"/>
    <property type="molecule type" value="Genomic_DNA"/>
</dbReference>
<dbReference type="AlphaFoldDB" id="A0AAF0YDV5"/>
<sequence>MSNRAAATQNLRLTVENAPNLLKAYLHDNGLPPASYHVHSQQKDTHGQVHVLYRATVKLAVFPSTEARSRALRPSPRATQPTTCVSSTTSATVLRPPRASIGTGGSRAVRPAGAVKQEDGNPPAAPQVFKYNDISLKFPIPSRNKVVEDFILAHGGCIGGEKDAFFFIFDLDVGQSPESYADTRLIEQIEAGQKGGLTVALSAD</sequence>
<dbReference type="GeneID" id="87809406"/>
<reference evidence="2" key="1">
    <citation type="submission" date="2023-10" db="EMBL/GenBank/DDBJ databases">
        <authorList>
            <person name="Noh H."/>
        </authorList>
    </citation>
    <scope>NUCLEOTIDE SEQUENCE</scope>
    <source>
        <strain evidence="2">DUCC4014</strain>
    </source>
</reference>
<dbReference type="Proteomes" id="UP000827549">
    <property type="component" value="Chromosome 4"/>
</dbReference>
<feature type="region of interest" description="Disordered" evidence="1">
    <location>
        <begin position="67"/>
        <end position="90"/>
    </location>
</feature>
<gene>
    <name evidence="2" type="ORF">LOC62_04G006180</name>
</gene>
<proteinExistence type="predicted"/>
<accession>A0AAF0YDV5</accession>
<protein>
    <submittedName>
        <fullName evidence="2">Uncharacterized protein</fullName>
    </submittedName>
</protein>
<organism evidence="2 3">
    <name type="scientific">Vanrija pseudolonga</name>
    <dbReference type="NCBI Taxonomy" id="143232"/>
    <lineage>
        <taxon>Eukaryota</taxon>
        <taxon>Fungi</taxon>
        <taxon>Dikarya</taxon>
        <taxon>Basidiomycota</taxon>
        <taxon>Agaricomycotina</taxon>
        <taxon>Tremellomycetes</taxon>
        <taxon>Trichosporonales</taxon>
        <taxon>Trichosporonaceae</taxon>
        <taxon>Vanrija</taxon>
    </lineage>
</organism>
<evidence type="ECO:0000313" key="2">
    <source>
        <dbReference type="EMBL" id="WOO82696.1"/>
    </source>
</evidence>
<name>A0AAF0YDV5_9TREE</name>
<keyword evidence="3" id="KW-1185">Reference proteome</keyword>
<dbReference type="RefSeq" id="XP_062628728.1">
    <property type="nucleotide sequence ID" value="XM_062772744.1"/>
</dbReference>
<evidence type="ECO:0000313" key="3">
    <source>
        <dbReference type="Proteomes" id="UP000827549"/>
    </source>
</evidence>